<sequence length="1128" mass="127313">MHFFMENYQPILIVGPEGSGKTQIAKWASQLFSKSGYLFMVCHPEMTTSDLIGSYTPSSDINRVPDWIEGSIVEAARKGKVLIIDQLEGVAPQVIERINPILDAYSNILLNKKTNSGKPTSFFISELYSDDNSVDINENFAVIATISKNQLKNLSPALKNRFTIIEIESQIDESKVQEQIPQLIDSLLGSKQENKISISQEIINEIIKHGEMHNLSIISKIVNGLRMICTKYPQITDQKLIFDALKEIYIDHTTPQLNEELKQILLSTITGETKGFYYKNSPELENIVSLIILMQNIGQPIILQSGTGFGKTSAAVALAQGLNFNTYKVSFNAETKLTDLIGNITITRGASDNSKGQLLKAIKEGGFFIADEANLAENSVLQSLVIALEQKPGEEIEIPSVGTTKVHENYFFIACQNDNTMIGRKPLPQVLLKRAVCFDYPFPVNSIINVIKEITAENELEKIISADLTQFNENLKDFVIKMYDESQQNDKIRSWSFREVRRFCLRIKYSDKIEIRNEQNEWKILSPEQLVTYHALFMAYMMCSDPQNSTQTIATIVGSSFGYPNTEDLVRVLSTPAFPEINYIVKDILKIKSIVNYQSSKKVSKSISSFWDAAFLASLIPQNEPILIVGESSFKTFLANSIVIDPSQVTLGSETTTASLIGQVSYVRQNTYDRIMLDLLHTIMISDHSLYVKFKNFKKNFVRDAAHLEELQEFIKQLDVPFLKKSIEHIMQQFIAIEPSQVDSVMNNYTTVFKPGLITHYLYRQSPIIIKNFAKPPTSVIERFNELLSIEPELTLTEDYTNTITPQNDKLIKISSDMKTKFRIIALFSLEDINKISKAIKSRFNIINVKKYTNKEVQEITGFSDSYIEKFDFHKLILMKSIIEKIKTIHSRDRNASEEIPREILEEQAARIVGKEDPERQNNITPLKLENGILKSDNDYILSFSSSDPMEKNIVFTKTTQTMCDRIFSALSLDIPIIIRGPSGTGKSLVADYVANLMQDFANDKNVVRIQLSGSTTVEDLFGRYSIKNDNESNTFDYIPTKLFNAVSEKSQVKSLIIIEELNLASPSLVDALTCLFDNNPESMIMKTNGETEKKGRFSIIGIASGKVPQSLKKSSSTSSEINTIKMK</sequence>
<dbReference type="InParanoid" id="A2DQG1"/>
<dbReference type="EMBL" id="DS113231">
    <property type="protein sequence ID" value="EAY17418.1"/>
    <property type="molecule type" value="Genomic_DNA"/>
</dbReference>
<dbReference type="RefSeq" id="XP_001330787.1">
    <property type="nucleotide sequence ID" value="XM_001330751.1"/>
</dbReference>
<dbReference type="OrthoDB" id="5186at2759"/>
<dbReference type="STRING" id="5722.A2DQG1"/>
<dbReference type="PANTHER" id="PTHR48103:SF2">
    <property type="entry name" value="MIDASIN"/>
    <property type="match status" value="1"/>
</dbReference>
<dbReference type="VEuPathDB" id="TrichDB:TVAGG3_1010000"/>
<keyword evidence="2" id="KW-0067">ATP-binding</keyword>
<proteinExistence type="predicted"/>
<dbReference type="CDD" id="cd00009">
    <property type="entry name" value="AAA"/>
    <property type="match status" value="1"/>
</dbReference>
<dbReference type="Pfam" id="PF07728">
    <property type="entry name" value="AAA_5"/>
    <property type="match status" value="3"/>
</dbReference>
<dbReference type="InterPro" id="IPR011704">
    <property type="entry name" value="ATPase_dyneun-rel_AAA"/>
</dbReference>
<dbReference type="VEuPathDB" id="TrichDB:TVAG_320130"/>
<evidence type="ECO:0000259" key="3">
    <source>
        <dbReference type="SMART" id="SM00382"/>
    </source>
</evidence>
<dbReference type="InterPro" id="IPR027417">
    <property type="entry name" value="P-loop_NTPase"/>
</dbReference>
<dbReference type="AlphaFoldDB" id="A2DQG1"/>
<dbReference type="GO" id="GO:0005524">
    <property type="term" value="F:ATP binding"/>
    <property type="evidence" value="ECO:0007669"/>
    <property type="project" value="UniProtKB-KW"/>
</dbReference>
<feature type="domain" description="AAA+ ATPase" evidence="3">
    <location>
        <begin position="7"/>
        <end position="172"/>
    </location>
</feature>
<name>A2DQG1_TRIV3</name>
<accession>A2DQG1</accession>
<protein>
    <recommendedName>
        <fullName evidence="3">AAA+ ATPase domain-containing protein</fullName>
    </recommendedName>
</protein>
<feature type="domain" description="AAA+ ATPase" evidence="3">
    <location>
        <begin position="297"/>
        <end position="411"/>
    </location>
</feature>
<dbReference type="KEGG" id="tva:4775435"/>
<dbReference type="SMART" id="SM00382">
    <property type="entry name" value="AAA"/>
    <property type="match status" value="3"/>
</dbReference>
<dbReference type="Proteomes" id="UP000001542">
    <property type="component" value="Unassembled WGS sequence"/>
</dbReference>
<evidence type="ECO:0000313" key="4">
    <source>
        <dbReference type="EMBL" id="EAY17418.1"/>
    </source>
</evidence>
<organism evidence="4 5">
    <name type="scientific">Trichomonas vaginalis (strain ATCC PRA-98 / G3)</name>
    <dbReference type="NCBI Taxonomy" id="412133"/>
    <lineage>
        <taxon>Eukaryota</taxon>
        <taxon>Metamonada</taxon>
        <taxon>Parabasalia</taxon>
        <taxon>Trichomonadida</taxon>
        <taxon>Trichomonadidae</taxon>
        <taxon>Trichomonas</taxon>
    </lineage>
</organism>
<reference evidence="4" key="1">
    <citation type="submission" date="2006-10" db="EMBL/GenBank/DDBJ databases">
        <authorList>
            <person name="Amadeo P."/>
            <person name="Zhao Q."/>
            <person name="Wortman J."/>
            <person name="Fraser-Liggett C."/>
            <person name="Carlton J."/>
        </authorList>
    </citation>
    <scope>NUCLEOTIDE SEQUENCE</scope>
    <source>
        <strain evidence="4">G3</strain>
    </source>
</reference>
<keyword evidence="5" id="KW-1185">Reference proteome</keyword>
<dbReference type="InterPro" id="IPR003593">
    <property type="entry name" value="AAA+_ATPase"/>
</dbReference>
<evidence type="ECO:0000313" key="5">
    <source>
        <dbReference type="Proteomes" id="UP000001542"/>
    </source>
</evidence>
<reference evidence="4" key="2">
    <citation type="journal article" date="2007" name="Science">
        <title>Draft genome sequence of the sexually transmitted pathogen Trichomonas vaginalis.</title>
        <authorList>
            <person name="Carlton J.M."/>
            <person name="Hirt R.P."/>
            <person name="Silva J.C."/>
            <person name="Delcher A.L."/>
            <person name="Schatz M."/>
            <person name="Zhao Q."/>
            <person name="Wortman J.R."/>
            <person name="Bidwell S.L."/>
            <person name="Alsmark U.C.M."/>
            <person name="Besteiro S."/>
            <person name="Sicheritz-Ponten T."/>
            <person name="Noel C.J."/>
            <person name="Dacks J.B."/>
            <person name="Foster P.G."/>
            <person name="Simillion C."/>
            <person name="Van de Peer Y."/>
            <person name="Miranda-Saavedra D."/>
            <person name="Barton G.J."/>
            <person name="Westrop G.D."/>
            <person name="Mueller S."/>
            <person name="Dessi D."/>
            <person name="Fiori P.L."/>
            <person name="Ren Q."/>
            <person name="Paulsen I."/>
            <person name="Zhang H."/>
            <person name="Bastida-Corcuera F.D."/>
            <person name="Simoes-Barbosa A."/>
            <person name="Brown M.T."/>
            <person name="Hayes R.D."/>
            <person name="Mukherjee M."/>
            <person name="Okumura C.Y."/>
            <person name="Schneider R."/>
            <person name="Smith A.J."/>
            <person name="Vanacova S."/>
            <person name="Villalvazo M."/>
            <person name="Haas B.J."/>
            <person name="Pertea M."/>
            <person name="Feldblyum T.V."/>
            <person name="Utterback T.R."/>
            <person name="Shu C.L."/>
            <person name="Osoegawa K."/>
            <person name="de Jong P.J."/>
            <person name="Hrdy I."/>
            <person name="Horvathova L."/>
            <person name="Zubacova Z."/>
            <person name="Dolezal P."/>
            <person name="Malik S.B."/>
            <person name="Logsdon J.M. Jr."/>
            <person name="Henze K."/>
            <person name="Gupta A."/>
            <person name="Wang C.C."/>
            <person name="Dunne R.L."/>
            <person name="Upcroft J.A."/>
            <person name="Upcroft P."/>
            <person name="White O."/>
            <person name="Salzberg S.L."/>
            <person name="Tang P."/>
            <person name="Chiu C.-H."/>
            <person name="Lee Y.-S."/>
            <person name="Embley T.M."/>
            <person name="Coombs G.H."/>
            <person name="Mottram J.C."/>
            <person name="Tachezy J."/>
            <person name="Fraser-Liggett C.M."/>
            <person name="Johnson P.J."/>
        </authorList>
    </citation>
    <scope>NUCLEOTIDE SEQUENCE [LARGE SCALE GENOMIC DNA]</scope>
    <source>
        <strain evidence="4">G3</strain>
    </source>
</reference>
<feature type="domain" description="AAA+ ATPase" evidence="3">
    <location>
        <begin position="973"/>
        <end position="1097"/>
    </location>
</feature>
<keyword evidence="1" id="KW-0547">Nucleotide-binding</keyword>
<dbReference type="Gene3D" id="3.40.50.300">
    <property type="entry name" value="P-loop containing nucleotide triphosphate hydrolases"/>
    <property type="match status" value="3"/>
</dbReference>
<evidence type="ECO:0000256" key="1">
    <source>
        <dbReference type="ARBA" id="ARBA00022741"/>
    </source>
</evidence>
<gene>
    <name evidence="4" type="ORF">TVAG_320130</name>
</gene>
<dbReference type="GO" id="GO:0016887">
    <property type="term" value="F:ATP hydrolysis activity"/>
    <property type="evidence" value="ECO:0007669"/>
    <property type="project" value="InterPro"/>
</dbReference>
<dbReference type="eggNOG" id="KOG1808">
    <property type="taxonomic scope" value="Eukaryota"/>
</dbReference>
<dbReference type="PANTHER" id="PTHR48103">
    <property type="entry name" value="MIDASIN-RELATED"/>
    <property type="match status" value="1"/>
</dbReference>
<evidence type="ECO:0000256" key="2">
    <source>
        <dbReference type="ARBA" id="ARBA00022840"/>
    </source>
</evidence>
<dbReference type="SUPFAM" id="SSF52540">
    <property type="entry name" value="P-loop containing nucleoside triphosphate hydrolases"/>
    <property type="match status" value="3"/>
</dbReference>